<feature type="domain" description="TRASH" evidence="1">
    <location>
        <begin position="15"/>
        <end position="52"/>
    </location>
</feature>
<gene>
    <name evidence="2" type="ORF">IC006_0425</name>
    <name evidence="3" type="ORF">IC007_0395</name>
</gene>
<dbReference type="RefSeq" id="WP_083477041.1">
    <property type="nucleotide sequence ID" value="NZ_AP018929.1"/>
</dbReference>
<evidence type="ECO:0000259" key="1">
    <source>
        <dbReference type="SMART" id="SM00746"/>
    </source>
</evidence>
<evidence type="ECO:0000313" key="4">
    <source>
        <dbReference type="Proteomes" id="UP000322983"/>
    </source>
</evidence>
<dbReference type="Proteomes" id="UP000325030">
    <property type="component" value="Chromosome"/>
</dbReference>
<dbReference type="InterPro" id="IPR013603">
    <property type="entry name" value="TRASH_TR_C_prok"/>
</dbReference>
<dbReference type="OrthoDB" id="37898at2157"/>
<dbReference type="KEGG" id="step:IC006_0425"/>
<accession>A0A510E140</accession>
<dbReference type="AlphaFoldDB" id="A0A510E140"/>
<reference evidence="5" key="1">
    <citation type="submission" date="2018-09" db="EMBL/GenBank/DDBJ databases">
        <title>Complete Genome Sequencing of Sulfolobus sp. JCM 16834.</title>
        <authorList>
            <person name="Kato S."/>
            <person name="Itoh T."/>
            <person name="Ohkuma M."/>
        </authorList>
    </citation>
    <scope>NUCLEOTIDE SEQUENCE [LARGE SCALE GENOMIC DNA]</scope>
    <source>
        <strain evidence="5">IC-007</strain>
    </source>
</reference>
<name>A0A510E140_9CREN</name>
<dbReference type="EMBL" id="AP018930">
    <property type="protein sequence ID" value="BBG25890.1"/>
    <property type="molecule type" value="Genomic_DNA"/>
</dbReference>
<evidence type="ECO:0000313" key="2">
    <source>
        <dbReference type="EMBL" id="BBG23141.1"/>
    </source>
</evidence>
<dbReference type="GO" id="GO:0008270">
    <property type="term" value="F:zinc ion binding"/>
    <property type="evidence" value="ECO:0007669"/>
    <property type="project" value="InterPro"/>
</dbReference>
<evidence type="ECO:0000313" key="3">
    <source>
        <dbReference type="EMBL" id="BBG25890.1"/>
    </source>
</evidence>
<sequence>MKLNLRIEKEDENKCEYCGKPLTPENVYSREMKGKVHYFCCSHCADAFEKKENESHCC</sequence>
<dbReference type="STRING" id="1294262.GCA_001316085_02535"/>
<protein>
    <recommendedName>
        <fullName evidence="1">TRASH domain-containing protein</fullName>
    </recommendedName>
</protein>
<dbReference type="InterPro" id="IPR011017">
    <property type="entry name" value="TRASH_dom"/>
</dbReference>
<evidence type="ECO:0000313" key="5">
    <source>
        <dbReference type="Proteomes" id="UP000325030"/>
    </source>
</evidence>
<proteinExistence type="predicted"/>
<accession>A0A510DSI5</accession>
<dbReference type="EMBL" id="AP018929">
    <property type="protein sequence ID" value="BBG23141.1"/>
    <property type="molecule type" value="Genomic_DNA"/>
</dbReference>
<dbReference type="GeneID" id="41716878"/>
<dbReference type="SMART" id="SM00746">
    <property type="entry name" value="TRASH"/>
    <property type="match status" value="1"/>
</dbReference>
<organism evidence="3 5">
    <name type="scientific">Sulfuracidifex tepidarius</name>
    <dbReference type="NCBI Taxonomy" id="1294262"/>
    <lineage>
        <taxon>Archaea</taxon>
        <taxon>Thermoproteota</taxon>
        <taxon>Thermoprotei</taxon>
        <taxon>Sulfolobales</taxon>
        <taxon>Sulfolobaceae</taxon>
        <taxon>Sulfuracidifex</taxon>
    </lineage>
</organism>
<dbReference type="Pfam" id="PF08394">
    <property type="entry name" value="Arc_trans_TRASH"/>
    <property type="match status" value="1"/>
</dbReference>
<reference evidence="3 4" key="2">
    <citation type="journal article" date="2020" name="Int. J. Syst. Evol. Microbiol.">
        <title>Sulfuracidifex tepidarius gen. nov., sp. nov. and transfer of Sulfolobus metallicus Huber and Stetter 1992 to the genus Sulfuracidifex as Sulfuracidifex metallicus comb. nov.</title>
        <authorList>
            <person name="Itoh T."/>
            <person name="Miura T."/>
            <person name="Sakai H.D."/>
            <person name="Kato S."/>
            <person name="Ohkuma M."/>
            <person name="Takashina T."/>
        </authorList>
    </citation>
    <scope>NUCLEOTIDE SEQUENCE</scope>
    <source>
        <strain evidence="2 4">IC-006</strain>
        <strain evidence="3">IC-007</strain>
    </source>
</reference>
<dbReference type="Proteomes" id="UP000322983">
    <property type="component" value="Chromosome"/>
</dbReference>
<keyword evidence="4" id="KW-1185">Reference proteome</keyword>